<comment type="caution">
    <text evidence="4">The sequence shown here is derived from an EMBL/GenBank/DDBJ whole genome shotgun (WGS) entry which is preliminary data.</text>
</comment>
<dbReference type="InterPro" id="IPR051023">
    <property type="entry name" value="PP2A_Regulatory_Subunit_A"/>
</dbReference>
<evidence type="ECO:0000256" key="2">
    <source>
        <dbReference type="PROSITE-ProRule" id="PRU00103"/>
    </source>
</evidence>
<feature type="compositionally biased region" description="Polar residues" evidence="3">
    <location>
        <begin position="93"/>
        <end position="102"/>
    </location>
</feature>
<feature type="region of interest" description="Disordered" evidence="3">
    <location>
        <begin position="809"/>
        <end position="840"/>
    </location>
</feature>
<dbReference type="Proteomes" id="UP000028582">
    <property type="component" value="Unassembled WGS sequence"/>
</dbReference>
<accession>A0A080Z2X8</accession>
<evidence type="ECO:0008006" key="6">
    <source>
        <dbReference type="Google" id="ProtNLM"/>
    </source>
</evidence>
<feature type="repeat" description="HEAT" evidence="2">
    <location>
        <begin position="506"/>
        <end position="544"/>
    </location>
</feature>
<dbReference type="SUPFAM" id="SSF48371">
    <property type="entry name" value="ARM repeat"/>
    <property type="match status" value="1"/>
</dbReference>
<feature type="compositionally biased region" description="Low complexity" evidence="3">
    <location>
        <begin position="105"/>
        <end position="114"/>
    </location>
</feature>
<dbReference type="InterPro" id="IPR016024">
    <property type="entry name" value="ARM-type_fold"/>
</dbReference>
<evidence type="ECO:0000313" key="5">
    <source>
        <dbReference type="Proteomes" id="UP000028582"/>
    </source>
</evidence>
<dbReference type="PANTHER" id="PTHR10648:SF1">
    <property type="entry name" value="SERINE_THREONINE-PROTEIN PHOSPHATASE 4 REGULATORY SUBUNIT 1"/>
    <property type="match status" value="1"/>
</dbReference>
<evidence type="ECO:0000256" key="3">
    <source>
        <dbReference type="SAM" id="MobiDB-lite"/>
    </source>
</evidence>
<feature type="compositionally biased region" description="Basic and acidic residues" evidence="3">
    <location>
        <begin position="809"/>
        <end position="823"/>
    </location>
</feature>
<dbReference type="InterPro" id="IPR000357">
    <property type="entry name" value="HEAT"/>
</dbReference>
<name>A0A080Z2X8_PHYNI</name>
<feature type="region of interest" description="Disordered" evidence="3">
    <location>
        <begin position="861"/>
        <end position="942"/>
    </location>
</feature>
<dbReference type="InterPro" id="IPR021133">
    <property type="entry name" value="HEAT_type_2"/>
</dbReference>
<dbReference type="Gene3D" id="1.25.10.10">
    <property type="entry name" value="Leucine-rich Repeat Variant"/>
    <property type="match status" value="1"/>
</dbReference>
<dbReference type="GO" id="GO:0005737">
    <property type="term" value="C:cytoplasm"/>
    <property type="evidence" value="ECO:0007669"/>
    <property type="project" value="TreeGrafter"/>
</dbReference>
<sequence>MTLQHGQKKGQSEVISDRIARVHNLLLVLIRADSSLVERRLPYRYLPTLHRSTASTSWRFLQGLSLVQPSRHFRATVSVVPLSRIFPKGEQVVVNSRTNPEPQRSDSSSSAARAWLPASNPRQAPPLSLPQLDAFASQARSLPCLLMDYELGDEGLIKESELANGPTFEDLAIDDSLSDLQRVTKYVCSNIPLQRVIHVKMLHETARSVGFQATCDQLLPLLEPLVCDVEYVVRQHVALQFPPLCQFLVGADPDTGYKVLLDKLIPLVTKLVSDDQHEVRSAASESLVEMAALVKPEDQGQHVLTIVLPLAHDDDNEQFRISAVALYNGLAEHFGPELCQQFCVPELISLSEDPVFRVRKSTALSFSNVCKTAGVELSRERLIPAFHRLAKDDIWGVRKACAECLVNVALALAPPDRGPMLVPLFESFIDDSSRWVRMAAYQSLGPFLAALEKDQVTDELVGHFTSMATTAASQLGGSGEVDIKFHCAFNFPAVVSILGPADWLKLSPAFELLHNDTFWKIRRSFAYSLHELARILGRGITETQLATAFDSYLHDVQDVRLGVMLHFADFLENVSPSFRESYLPVLAEFDSFDNTTKWRFREVLSGQLAQLCHTFTPEATFSVIYPLVFKLVTDPVSVVREQSYHACPLLVARLSSNPDWLTAVVDKFVTLAKSSHYQDRQCFVKIGASFLSTTSQQDEDAGEALEKAKAARSFFTSKLAAVLFTLALDPVSNVRVVFSEIAIKHQQLFREHPDCPDSLREILTATAFTCVDELTTVLSEQVKVRLEAQAKIEAESNSMDKLPATTIDAEKENESSLEPKSEIPEPIEAATDDKMSSGGAVTNHVALTPAASLAAPPIEAGDAAESASVHTGDSEEAIVAAPADSSETISESIMVPTDELNSSMATSTEEPPPSEFNGEVSSLASTDATGESTKVAEESAAS</sequence>
<dbReference type="EMBL" id="ANJA01003849">
    <property type="protein sequence ID" value="ETO60989.1"/>
    <property type="molecule type" value="Genomic_DNA"/>
</dbReference>
<dbReference type="InterPro" id="IPR011989">
    <property type="entry name" value="ARM-like"/>
</dbReference>
<dbReference type="PROSITE" id="PS50077">
    <property type="entry name" value="HEAT_REPEAT"/>
    <property type="match status" value="4"/>
</dbReference>
<evidence type="ECO:0000313" key="4">
    <source>
        <dbReference type="EMBL" id="ETO60989.1"/>
    </source>
</evidence>
<dbReference type="GO" id="GO:0019888">
    <property type="term" value="F:protein phosphatase regulator activity"/>
    <property type="evidence" value="ECO:0007669"/>
    <property type="project" value="TreeGrafter"/>
</dbReference>
<evidence type="ECO:0000256" key="1">
    <source>
        <dbReference type="ARBA" id="ARBA00022737"/>
    </source>
</evidence>
<organism evidence="4 5">
    <name type="scientific">Phytophthora nicotianae P1976</name>
    <dbReference type="NCBI Taxonomy" id="1317066"/>
    <lineage>
        <taxon>Eukaryota</taxon>
        <taxon>Sar</taxon>
        <taxon>Stramenopiles</taxon>
        <taxon>Oomycota</taxon>
        <taxon>Peronosporomycetes</taxon>
        <taxon>Peronosporales</taxon>
        <taxon>Peronosporaceae</taxon>
        <taxon>Phytophthora</taxon>
    </lineage>
</organism>
<dbReference type="FunFam" id="1.25.10.10:FF:000514">
    <property type="entry name" value="HEAT repeats/HEAT repeat, putative"/>
    <property type="match status" value="1"/>
</dbReference>
<keyword evidence="1" id="KW-0677">Repeat</keyword>
<protein>
    <recommendedName>
        <fullName evidence="6">TOG domain-containing protein</fullName>
    </recommendedName>
</protein>
<feature type="repeat" description="HEAT" evidence="2">
    <location>
        <begin position="421"/>
        <end position="459"/>
    </location>
</feature>
<reference evidence="4 5" key="1">
    <citation type="submission" date="2013-11" db="EMBL/GenBank/DDBJ databases">
        <title>The Genome Sequence of Phytophthora parasitica P1976.</title>
        <authorList>
            <consortium name="The Broad Institute Genomics Platform"/>
            <person name="Russ C."/>
            <person name="Tyler B."/>
            <person name="Panabieres F."/>
            <person name="Shan W."/>
            <person name="Tripathy S."/>
            <person name="Grunwald N."/>
            <person name="Machado M."/>
            <person name="Johnson C.S."/>
            <person name="Walker B."/>
            <person name="Young S."/>
            <person name="Zeng Q."/>
            <person name="Gargeya S."/>
            <person name="Fitzgerald M."/>
            <person name="Haas B."/>
            <person name="Abouelleil A."/>
            <person name="Allen A.W."/>
            <person name="Alvarado L."/>
            <person name="Arachchi H.M."/>
            <person name="Berlin A.M."/>
            <person name="Chapman S.B."/>
            <person name="Gainer-Dewar J."/>
            <person name="Goldberg J."/>
            <person name="Griggs A."/>
            <person name="Gujja S."/>
            <person name="Hansen M."/>
            <person name="Howarth C."/>
            <person name="Imamovic A."/>
            <person name="Ireland A."/>
            <person name="Larimer J."/>
            <person name="McCowan C."/>
            <person name="Murphy C."/>
            <person name="Pearson M."/>
            <person name="Poon T.W."/>
            <person name="Priest M."/>
            <person name="Roberts A."/>
            <person name="Saif S."/>
            <person name="Shea T."/>
            <person name="Sisk P."/>
            <person name="Sykes S."/>
            <person name="Wortman J."/>
            <person name="Nusbaum C."/>
            <person name="Birren B."/>
        </authorList>
    </citation>
    <scope>NUCLEOTIDE SEQUENCE [LARGE SCALE GENOMIC DNA]</scope>
    <source>
        <strain evidence="4 5">P1976</strain>
    </source>
</reference>
<feature type="repeat" description="HEAT" evidence="2">
    <location>
        <begin position="382"/>
        <end position="416"/>
    </location>
</feature>
<dbReference type="Pfam" id="PF02985">
    <property type="entry name" value="HEAT"/>
    <property type="match status" value="1"/>
</dbReference>
<dbReference type="OrthoDB" id="340346at2759"/>
<proteinExistence type="predicted"/>
<feature type="region of interest" description="Disordered" evidence="3">
    <location>
        <begin position="93"/>
        <end position="127"/>
    </location>
</feature>
<dbReference type="AlphaFoldDB" id="A0A080Z2X8"/>
<feature type="compositionally biased region" description="Polar residues" evidence="3">
    <location>
        <begin position="899"/>
        <end position="909"/>
    </location>
</feature>
<dbReference type="PANTHER" id="PTHR10648">
    <property type="entry name" value="SERINE/THREONINE-PROTEIN PHOSPHATASE PP2A 65 KDA REGULATORY SUBUNIT"/>
    <property type="match status" value="1"/>
</dbReference>
<gene>
    <name evidence="4" type="ORF">F444_20916</name>
</gene>
<feature type="repeat" description="HEAT" evidence="2">
    <location>
        <begin position="264"/>
        <end position="302"/>
    </location>
</feature>
<feature type="compositionally biased region" description="Polar residues" evidence="3">
    <location>
        <begin position="919"/>
        <end position="932"/>
    </location>
</feature>